<evidence type="ECO:0000256" key="6">
    <source>
        <dbReference type="SAM" id="MobiDB-lite"/>
    </source>
</evidence>
<dbReference type="FunFam" id="1.20.1250.20:FF:000172">
    <property type="entry name" value="MFS multidrug resistance transporter"/>
    <property type="match status" value="1"/>
</dbReference>
<dbReference type="GO" id="GO:0022857">
    <property type="term" value="F:transmembrane transporter activity"/>
    <property type="evidence" value="ECO:0007669"/>
    <property type="project" value="InterPro"/>
</dbReference>
<evidence type="ECO:0000256" key="3">
    <source>
        <dbReference type="ARBA" id="ARBA00022692"/>
    </source>
</evidence>
<dbReference type="Proteomes" id="UP000030653">
    <property type="component" value="Unassembled WGS sequence"/>
</dbReference>
<feature type="transmembrane region" description="Helical" evidence="7">
    <location>
        <begin position="413"/>
        <end position="430"/>
    </location>
</feature>
<feature type="transmembrane region" description="Helical" evidence="7">
    <location>
        <begin position="229"/>
        <end position="249"/>
    </location>
</feature>
<dbReference type="EMBL" id="JH795869">
    <property type="protein sequence ID" value="EJT99613.1"/>
    <property type="molecule type" value="Genomic_DNA"/>
</dbReference>
<feature type="transmembrane region" description="Helical" evidence="7">
    <location>
        <begin position="162"/>
        <end position="187"/>
    </location>
</feature>
<keyword evidence="4 7" id="KW-1133">Transmembrane helix</keyword>
<organism evidence="8 9">
    <name type="scientific">Dacryopinax primogenitus (strain DJM 731)</name>
    <name type="common">Brown rot fungus</name>
    <dbReference type="NCBI Taxonomy" id="1858805"/>
    <lineage>
        <taxon>Eukaryota</taxon>
        <taxon>Fungi</taxon>
        <taxon>Dikarya</taxon>
        <taxon>Basidiomycota</taxon>
        <taxon>Agaricomycotina</taxon>
        <taxon>Dacrymycetes</taxon>
        <taxon>Dacrymycetales</taxon>
        <taxon>Dacrymycetaceae</taxon>
        <taxon>Dacryopinax</taxon>
    </lineage>
</organism>
<gene>
    <name evidence="8" type="ORF">DACRYDRAFT_117815</name>
</gene>
<evidence type="ECO:0000313" key="9">
    <source>
        <dbReference type="Proteomes" id="UP000030653"/>
    </source>
</evidence>
<dbReference type="OMA" id="LILEMAW"/>
<keyword evidence="9" id="KW-1185">Reference proteome</keyword>
<feature type="compositionally biased region" description="Polar residues" evidence="6">
    <location>
        <begin position="1"/>
        <end position="18"/>
    </location>
</feature>
<sequence length="551" mass="60133">MATLNSPQGSPEGPTSSHSRTREDESNDSPPVVESDVINTNEVGSVVEPSEQQLDECPIKGEEASAGEQSDTPPPPYSVFRRWQIWCIVVLTSCAALFSPLSANIYFPAIPVIATAFNQSIENINVTVTVYMLLQGTAPMVWGSLADWHNCVGLALTPTSDYWLLVLLRCLQAAGSASSVAISIGTIMDIAEPSERGTMVAMASIGTLVTPSIGPVIGGVLAGNLGWRSIFWFLCIFSGSVMILEVVFLPETLRAITGDGSIPAQRWNRPFIPILMSGANYEGKSPDPSRASNPLEIFKCYRNIDLVLLLWSIAVPYAGLYCILTTMSPTFLAVMPSLTEIDLGLCYLATGVGGIAGSLCGGRLVDWDFRRAKKLALLKKGIGSEEAAQMVANARGGAKYEGIDNVERTRLRLSPIYWSIYVIILIGYGWAIEQRVHIACLLVLQFLAMFQLTAIFTSTQTLLMDLFPGRGASVSASNNLVRCLTAAVLVSIVDFIINAVGYGWTFTILGTWCIVTYPLLILEMAWGWKWRERRSEREKKEQEKSERMSSS</sequence>
<accession>M5FTY6</accession>
<evidence type="ECO:0000313" key="8">
    <source>
        <dbReference type="EMBL" id="EJT99613.1"/>
    </source>
</evidence>
<keyword evidence="3 7" id="KW-0812">Transmembrane</keyword>
<feature type="region of interest" description="Disordered" evidence="6">
    <location>
        <begin position="1"/>
        <end position="55"/>
    </location>
</feature>
<dbReference type="PANTHER" id="PTHR23502">
    <property type="entry name" value="MAJOR FACILITATOR SUPERFAMILY"/>
    <property type="match status" value="1"/>
</dbReference>
<keyword evidence="2" id="KW-0813">Transport</keyword>
<dbReference type="RefSeq" id="XP_040626511.1">
    <property type="nucleotide sequence ID" value="XM_040770463.1"/>
</dbReference>
<feature type="transmembrane region" description="Helical" evidence="7">
    <location>
        <begin position="506"/>
        <end position="528"/>
    </location>
</feature>
<evidence type="ECO:0000256" key="5">
    <source>
        <dbReference type="ARBA" id="ARBA00023136"/>
    </source>
</evidence>
<keyword evidence="5 7" id="KW-0472">Membrane</keyword>
<dbReference type="InterPro" id="IPR011701">
    <property type="entry name" value="MFS"/>
</dbReference>
<feature type="transmembrane region" description="Helical" evidence="7">
    <location>
        <begin position="480"/>
        <end position="500"/>
    </location>
</feature>
<dbReference type="OrthoDB" id="440553at2759"/>
<dbReference type="STRING" id="1858805.M5FTY6"/>
<feature type="transmembrane region" description="Helical" evidence="7">
    <location>
        <begin position="436"/>
        <end position="459"/>
    </location>
</feature>
<dbReference type="PANTHER" id="PTHR23502:SF51">
    <property type="entry name" value="QUINIDINE RESISTANCE PROTEIN 1-RELATED"/>
    <property type="match status" value="1"/>
</dbReference>
<dbReference type="SUPFAM" id="SSF103473">
    <property type="entry name" value="MFS general substrate transporter"/>
    <property type="match status" value="1"/>
</dbReference>
<protein>
    <submittedName>
        <fullName evidence="8">MFS general substrate transporter</fullName>
    </submittedName>
</protein>
<feature type="transmembrane region" description="Helical" evidence="7">
    <location>
        <begin position="306"/>
        <end position="327"/>
    </location>
</feature>
<dbReference type="Gene3D" id="1.20.1250.20">
    <property type="entry name" value="MFS general substrate transporter like domains"/>
    <property type="match status" value="1"/>
</dbReference>
<dbReference type="GeneID" id="63685525"/>
<feature type="transmembrane region" description="Helical" evidence="7">
    <location>
        <begin position="199"/>
        <end position="223"/>
    </location>
</feature>
<feature type="transmembrane region" description="Helical" evidence="7">
    <location>
        <begin position="347"/>
        <end position="365"/>
    </location>
</feature>
<dbReference type="GO" id="GO:0005886">
    <property type="term" value="C:plasma membrane"/>
    <property type="evidence" value="ECO:0007669"/>
    <property type="project" value="TreeGrafter"/>
</dbReference>
<evidence type="ECO:0000256" key="1">
    <source>
        <dbReference type="ARBA" id="ARBA00004141"/>
    </source>
</evidence>
<feature type="transmembrane region" description="Helical" evidence="7">
    <location>
        <begin position="83"/>
        <end position="103"/>
    </location>
</feature>
<dbReference type="HOGENOM" id="CLU_008455_8_4_1"/>
<dbReference type="InterPro" id="IPR036259">
    <property type="entry name" value="MFS_trans_sf"/>
</dbReference>
<proteinExistence type="predicted"/>
<evidence type="ECO:0000256" key="2">
    <source>
        <dbReference type="ARBA" id="ARBA00022448"/>
    </source>
</evidence>
<evidence type="ECO:0000256" key="7">
    <source>
        <dbReference type="SAM" id="Phobius"/>
    </source>
</evidence>
<comment type="subcellular location">
    <subcellularLocation>
        <location evidence="1">Membrane</location>
        <topology evidence="1">Multi-pass membrane protein</topology>
    </subcellularLocation>
</comment>
<reference evidence="8 9" key="1">
    <citation type="journal article" date="2012" name="Science">
        <title>The Paleozoic origin of enzymatic lignin decomposition reconstructed from 31 fungal genomes.</title>
        <authorList>
            <person name="Floudas D."/>
            <person name="Binder M."/>
            <person name="Riley R."/>
            <person name="Barry K."/>
            <person name="Blanchette R.A."/>
            <person name="Henrissat B."/>
            <person name="Martinez A.T."/>
            <person name="Otillar R."/>
            <person name="Spatafora J.W."/>
            <person name="Yadav J.S."/>
            <person name="Aerts A."/>
            <person name="Benoit I."/>
            <person name="Boyd A."/>
            <person name="Carlson A."/>
            <person name="Copeland A."/>
            <person name="Coutinho P.M."/>
            <person name="de Vries R.P."/>
            <person name="Ferreira P."/>
            <person name="Findley K."/>
            <person name="Foster B."/>
            <person name="Gaskell J."/>
            <person name="Glotzer D."/>
            <person name="Gorecki P."/>
            <person name="Heitman J."/>
            <person name="Hesse C."/>
            <person name="Hori C."/>
            <person name="Igarashi K."/>
            <person name="Jurgens J.A."/>
            <person name="Kallen N."/>
            <person name="Kersten P."/>
            <person name="Kohler A."/>
            <person name="Kuees U."/>
            <person name="Kumar T.K.A."/>
            <person name="Kuo A."/>
            <person name="LaButti K."/>
            <person name="Larrondo L.F."/>
            <person name="Lindquist E."/>
            <person name="Ling A."/>
            <person name="Lombard V."/>
            <person name="Lucas S."/>
            <person name="Lundell T."/>
            <person name="Martin R."/>
            <person name="McLaughlin D.J."/>
            <person name="Morgenstern I."/>
            <person name="Morin E."/>
            <person name="Murat C."/>
            <person name="Nagy L.G."/>
            <person name="Nolan M."/>
            <person name="Ohm R.A."/>
            <person name="Patyshakuliyeva A."/>
            <person name="Rokas A."/>
            <person name="Ruiz-Duenas F.J."/>
            <person name="Sabat G."/>
            <person name="Salamov A."/>
            <person name="Samejima M."/>
            <person name="Schmutz J."/>
            <person name="Slot J.C."/>
            <person name="St John F."/>
            <person name="Stenlid J."/>
            <person name="Sun H."/>
            <person name="Sun S."/>
            <person name="Syed K."/>
            <person name="Tsang A."/>
            <person name="Wiebenga A."/>
            <person name="Young D."/>
            <person name="Pisabarro A."/>
            <person name="Eastwood D.C."/>
            <person name="Martin F."/>
            <person name="Cullen D."/>
            <person name="Grigoriev I.V."/>
            <person name="Hibbett D.S."/>
        </authorList>
    </citation>
    <scope>NUCLEOTIDE SEQUENCE [LARGE SCALE GENOMIC DNA]</scope>
    <source>
        <strain evidence="8 9">DJM-731 SS1</strain>
    </source>
</reference>
<dbReference type="AlphaFoldDB" id="M5FTY6"/>
<dbReference type="Pfam" id="PF07690">
    <property type="entry name" value="MFS_1"/>
    <property type="match status" value="1"/>
</dbReference>
<name>M5FTY6_DACPD</name>
<evidence type="ECO:0000256" key="4">
    <source>
        <dbReference type="ARBA" id="ARBA00022989"/>
    </source>
</evidence>